<reference evidence="1 2" key="1">
    <citation type="submission" date="2019-04" db="EMBL/GenBank/DDBJ databases">
        <authorList>
            <person name="Van Vliet M D."/>
        </authorList>
    </citation>
    <scope>NUCLEOTIDE SEQUENCE [LARGE SCALE GENOMIC DNA]</scope>
    <source>
        <strain evidence="1 2">F1</strain>
    </source>
</reference>
<dbReference type="AlphaFoldDB" id="A0A6C2TXM8"/>
<proteinExistence type="predicted"/>
<name>A0A6C2TXM8_PONDE</name>
<organism evidence="1 2">
    <name type="scientific">Pontiella desulfatans</name>
    <dbReference type="NCBI Taxonomy" id="2750659"/>
    <lineage>
        <taxon>Bacteria</taxon>
        <taxon>Pseudomonadati</taxon>
        <taxon>Kiritimatiellota</taxon>
        <taxon>Kiritimatiellia</taxon>
        <taxon>Kiritimatiellales</taxon>
        <taxon>Pontiellaceae</taxon>
        <taxon>Pontiella</taxon>
    </lineage>
</organism>
<evidence type="ECO:0008006" key="3">
    <source>
        <dbReference type="Google" id="ProtNLM"/>
    </source>
</evidence>
<dbReference type="EMBL" id="CAAHFG010000001">
    <property type="protein sequence ID" value="VGO12091.1"/>
    <property type="molecule type" value="Genomic_DNA"/>
</dbReference>
<keyword evidence="2" id="KW-1185">Reference proteome</keyword>
<sequence length="269" mass="29566">MKKCGWMVLLLGMAVLSSGCVSGRKVRSAEKMKSSNPMRNIAIFGGGRVFYPRQMGMGVLLCSTQTDRAIKALLAQTTTAFQMKGYSVVLAQPAGIGFFDTAHRDYWAYSDLEGNSPKVRHDTEVPVYVYPYVKTRPDLEQALRKLYRGLNDGHRFEPSVDDLAVVRKYTGADTVALVRMRGIEYTAERKVGVAMLGVAAAALGSYNSSTPKETTEAIVVCMEVATGEVLWQSGMWLQTVPAKPDPLLMIELLEPLPKAGYAINPKYVN</sequence>
<evidence type="ECO:0000313" key="1">
    <source>
        <dbReference type="EMBL" id="VGO12091.1"/>
    </source>
</evidence>
<evidence type="ECO:0000313" key="2">
    <source>
        <dbReference type="Proteomes" id="UP000366872"/>
    </source>
</evidence>
<protein>
    <recommendedName>
        <fullName evidence="3">Lipoprotein</fullName>
    </recommendedName>
</protein>
<dbReference type="Proteomes" id="UP000366872">
    <property type="component" value="Unassembled WGS sequence"/>
</dbReference>
<gene>
    <name evidence="1" type="ORF">PDESU_00641</name>
</gene>
<dbReference type="RefSeq" id="WP_136077789.1">
    <property type="nucleotide sequence ID" value="NZ_CAAHFG010000001.1"/>
</dbReference>
<dbReference type="PROSITE" id="PS51257">
    <property type="entry name" value="PROKAR_LIPOPROTEIN"/>
    <property type="match status" value="1"/>
</dbReference>
<accession>A0A6C2TXM8</accession>